<accession>A0A3S0QP00</accession>
<protein>
    <submittedName>
        <fullName evidence="1">Uncharacterized protein</fullName>
    </submittedName>
</protein>
<dbReference type="AlphaFoldDB" id="A0A3S0QP00"/>
<reference evidence="2" key="1">
    <citation type="submission" date="2018-11" db="EMBL/GenBank/DDBJ databases">
        <title>Rhizobium chutanense sp. nov., isolated from root nodules of Phaseolus vulgaris in China.</title>
        <authorList>
            <person name="Huo Y."/>
        </authorList>
    </citation>
    <scope>NUCLEOTIDE SEQUENCE [LARGE SCALE GENOMIC DNA]</scope>
    <source>
        <strain evidence="2">CCBAU 65647</strain>
    </source>
</reference>
<dbReference type="Proteomes" id="UP000278823">
    <property type="component" value="Unassembled WGS sequence"/>
</dbReference>
<sequence length="60" mass="6376">MGAYGQVRGMVSGFLRAGDGASHMSDCSTCSTSADQPLLQEGLDFALRVLGERSTTRHQD</sequence>
<organism evidence="1 2">
    <name type="scientific">Rhizobium vallis</name>
    <dbReference type="NCBI Taxonomy" id="634290"/>
    <lineage>
        <taxon>Bacteria</taxon>
        <taxon>Pseudomonadati</taxon>
        <taxon>Pseudomonadota</taxon>
        <taxon>Alphaproteobacteria</taxon>
        <taxon>Hyphomicrobiales</taxon>
        <taxon>Rhizobiaceae</taxon>
        <taxon>Rhizobium/Agrobacterium group</taxon>
        <taxon>Rhizobium</taxon>
    </lineage>
</organism>
<gene>
    <name evidence="1" type="ORF">EFQ99_19080</name>
</gene>
<evidence type="ECO:0000313" key="2">
    <source>
        <dbReference type="Proteomes" id="UP000278823"/>
    </source>
</evidence>
<comment type="caution">
    <text evidence="1">The sequence shown here is derived from an EMBL/GenBank/DDBJ whole genome shotgun (WGS) entry which is preliminary data.</text>
</comment>
<dbReference type="EMBL" id="RJTH01000006">
    <property type="protein sequence ID" value="RUM24055.1"/>
    <property type="molecule type" value="Genomic_DNA"/>
</dbReference>
<evidence type="ECO:0000313" key="1">
    <source>
        <dbReference type="EMBL" id="RUM24055.1"/>
    </source>
</evidence>
<name>A0A3S0QP00_9HYPH</name>
<keyword evidence="2" id="KW-1185">Reference proteome</keyword>
<proteinExistence type="predicted"/>